<protein>
    <recommendedName>
        <fullName evidence="14">Sodium/proline symporter</fullName>
    </recommendedName>
    <alternativeName>
        <fullName evidence="14">Proline permease</fullName>
    </alternativeName>
</protein>
<dbReference type="STRING" id="576118.SAMN05216216_10926"/>
<keyword evidence="14" id="KW-0029">Amino-acid transport</keyword>
<feature type="transmembrane region" description="Helical" evidence="14">
    <location>
        <begin position="75"/>
        <end position="93"/>
    </location>
</feature>
<dbReference type="AlphaFoldDB" id="A0A1G9EK90"/>
<feature type="transmembrane region" description="Helical" evidence="14">
    <location>
        <begin position="371"/>
        <end position="389"/>
    </location>
</feature>
<keyword evidence="3 14" id="KW-0813">Transport</keyword>
<dbReference type="InterPro" id="IPR011851">
    <property type="entry name" value="Na/Pro_symporter"/>
</dbReference>
<feature type="transmembrane region" description="Helical" evidence="14">
    <location>
        <begin position="395"/>
        <end position="419"/>
    </location>
</feature>
<dbReference type="InterPro" id="IPR001734">
    <property type="entry name" value="Na/solute_symporter"/>
</dbReference>
<gene>
    <name evidence="15" type="ORF">SAMN05216216_10926</name>
</gene>
<evidence type="ECO:0000256" key="3">
    <source>
        <dbReference type="ARBA" id="ARBA00022448"/>
    </source>
</evidence>
<feature type="transmembrane region" description="Helical" evidence="14">
    <location>
        <begin position="7"/>
        <end position="25"/>
    </location>
</feature>
<dbReference type="NCBIfam" id="TIGR00813">
    <property type="entry name" value="sss"/>
    <property type="match status" value="1"/>
</dbReference>
<feature type="transmembrane region" description="Helical" evidence="14">
    <location>
        <begin position="125"/>
        <end position="150"/>
    </location>
</feature>
<evidence type="ECO:0000256" key="4">
    <source>
        <dbReference type="ARBA" id="ARBA00022475"/>
    </source>
</evidence>
<feature type="transmembrane region" description="Helical" evidence="14">
    <location>
        <begin position="321"/>
        <end position="350"/>
    </location>
</feature>
<dbReference type="CDD" id="cd11475">
    <property type="entry name" value="SLC5sbd_PutP"/>
    <property type="match status" value="1"/>
</dbReference>
<evidence type="ECO:0000313" key="15">
    <source>
        <dbReference type="EMBL" id="SDK76451.1"/>
    </source>
</evidence>
<comment type="similarity">
    <text evidence="2 13">Belongs to the sodium:solute symporter (SSF) (TC 2.A.21) family.</text>
</comment>
<keyword evidence="11 14" id="KW-0739">Sodium transport</keyword>
<comment type="subcellular location">
    <subcellularLocation>
        <location evidence="1 14">Cell membrane</location>
        <topology evidence="1 14">Multi-pass membrane protein</topology>
    </subcellularLocation>
</comment>
<dbReference type="Pfam" id="PF00474">
    <property type="entry name" value="SSF"/>
    <property type="match status" value="1"/>
</dbReference>
<evidence type="ECO:0000313" key="16">
    <source>
        <dbReference type="Proteomes" id="UP000199008"/>
    </source>
</evidence>
<dbReference type="OrthoDB" id="9810181at2"/>
<keyword evidence="16" id="KW-1185">Reference proteome</keyword>
<dbReference type="GO" id="GO:0005298">
    <property type="term" value="F:proline:sodium symporter activity"/>
    <property type="evidence" value="ECO:0007669"/>
    <property type="project" value="UniProtKB-UniRule"/>
</dbReference>
<dbReference type="RefSeq" id="WP_092985905.1">
    <property type="nucleotide sequence ID" value="NZ_FNFY01000009.1"/>
</dbReference>
<feature type="transmembrane region" description="Helical" evidence="14">
    <location>
        <begin position="190"/>
        <end position="210"/>
    </location>
</feature>
<organism evidence="15 16">
    <name type="scientific">Lacicoccus qingdaonensis</name>
    <dbReference type="NCBI Taxonomy" id="576118"/>
    <lineage>
        <taxon>Bacteria</taxon>
        <taxon>Bacillati</taxon>
        <taxon>Bacillota</taxon>
        <taxon>Bacilli</taxon>
        <taxon>Bacillales</taxon>
        <taxon>Salinicoccaceae</taxon>
        <taxon>Lacicoccus</taxon>
    </lineage>
</organism>
<keyword evidence="9 14" id="KW-0406">Ion transport</keyword>
<keyword evidence="5 14" id="KW-0812">Transmembrane</keyword>
<proteinExistence type="inferred from homology"/>
<feature type="transmembrane region" description="Helical" evidence="14">
    <location>
        <begin position="426"/>
        <end position="445"/>
    </location>
</feature>
<evidence type="ECO:0000256" key="14">
    <source>
        <dbReference type="RuleBase" id="RU366012"/>
    </source>
</evidence>
<accession>A0A1G9EK90</accession>
<dbReference type="PANTHER" id="PTHR48086">
    <property type="entry name" value="SODIUM/PROLINE SYMPORTER-RELATED"/>
    <property type="match status" value="1"/>
</dbReference>
<evidence type="ECO:0000256" key="5">
    <source>
        <dbReference type="ARBA" id="ARBA00022692"/>
    </source>
</evidence>
<keyword evidence="4 14" id="KW-1003">Cell membrane</keyword>
<evidence type="ECO:0000256" key="7">
    <source>
        <dbReference type="ARBA" id="ARBA00022989"/>
    </source>
</evidence>
<feature type="transmembrane region" description="Helical" evidence="14">
    <location>
        <begin position="230"/>
        <end position="254"/>
    </location>
</feature>
<evidence type="ECO:0000256" key="1">
    <source>
        <dbReference type="ARBA" id="ARBA00004651"/>
    </source>
</evidence>
<dbReference type="Proteomes" id="UP000199008">
    <property type="component" value="Unassembled WGS sequence"/>
</dbReference>
<evidence type="ECO:0000256" key="11">
    <source>
        <dbReference type="ARBA" id="ARBA00023201"/>
    </source>
</evidence>
<dbReference type="GO" id="GO:0015824">
    <property type="term" value="P:proline transport"/>
    <property type="evidence" value="ECO:0007669"/>
    <property type="project" value="UniProtKB-UniRule"/>
</dbReference>
<dbReference type="PANTHER" id="PTHR48086:SF3">
    <property type="entry name" value="SODIUM_PROLINE SYMPORTER"/>
    <property type="match status" value="1"/>
</dbReference>
<evidence type="ECO:0000256" key="13">
    <source>
        <dbReference type="RuleBase" id="RU362091"/>
    </source>
</evidence>
<dbReference type="InterPro" id="IPR050277">
    <property type="entry name" value="Sodium:Solute_Symporter"/>
</dbReference>
<dbReference type="PROSITE" id="PS50283">
    <property type="entry name" value="NA_SOLUT_SYMP_3"/>
    <property type="match status" value="1"/>
</dbReference>
<feature type="transmembrane region" description="Helical" evidence="14">
    <location>
        <begin position="275"/>
        <end position="301"/>
    </location>
</feature>
<evidence type="ECO:0000256" key="12">
    <source>
        <dbReference type="ARBA" id="ARBA00033708"/>
    </source>
</evidence>
<name>A0A1G9EK90_9BACL</name>
<dbReference type="GO" id="GO:0031402">
    <property type="term" value="F:sodium ion binding"/>
    <property type="evidence" value="ECO:0007669"/>
    <property type="project" value="UniProtKB-UniRule"/>
</dbReference>
<dbReference type="Gene3D" id="1.20.1730.10">
    <property type="entry name" value="Sodium/glucose cotransporter"/>
    <property type="match status" value="1"/>
</dbReference>
<comment type="function">
    <text evidence="14">Catalyzes the sodium-dependent uptake of extracellular L-proline.</text>
</comment>
<keyword evidence="8 14" id="KW-0915">Sodium</keyword>
<feature type="transmembrane region" description="Helical" evidence="14">
    <location>
        <begin position="451"/>
        <end position="471"/>
    </location>
</feature>
<dbReference type="EMBL" id="FNFY01000009">
    <property type="protein sequence ID" value="SDK76451.1"/>
    <property type="molecule type" value="Genomic_DNA"/>
</dbReference>
<dbReference type="InterPro" id="IPR038377">
    <property type="entry name" value="Na/Glc_symporter_sf"/>
</dbReference>
<feature type="transmembrane region" description="Helical" evidence="14">
    <location>
        <begin position="162"/>
        <end position="183"/>
    </location>
</feature>
<evidence type="ECO:0000256" key="8">
    <source>
        <dbReference type="ARBA" id="ARBA00023053"/>
    </source>
</evidence>
<evidence type="ECO:0000256" key="6">
    <source>
        <dbReference type="ARBA" id="ARBA00022847"/>
    </source>
</evidence>
<keyword evidence="6 14" id="KW-0769">Symport</keyword>
<reference evidence="16" key="1">
    <citation type="submission" date="2016-10" db="EMBL/GenBank/DDBJ databases">
        <authorList>
            <person name="Varghese N."/>
            <person name="Submissions S."/>
        </authorList>
    </citation>
    <scope>NUCLEOTIDE SEQUENCE [LARGE SCALE GENOMIC DNA]</scope>
    <source>
        <strain evidence="16">CGMCC 1.8895</strain>
    </source>
</reference>
<comment type="catalytic activity">
    <reaction evidence="12">
        <text>L-proline(in) + Na(+)(in) = L-proline(out) + Na(+)(out)</text>
        <dbReference type="Rhea" id="RHEA:28967"/>
        <dbReference type="ChEBI" id="CHEBI:29101"/>
        <dbReference type="ChEBI" id="CHEBI:60039"/>
    </reaction>
</comment>
<sequence length="546" mass="59809">MGGTGILLIVILYLVFLLGLGMWSARLSSKGSSEYFLGGRNLGPWVLSMSEKASESSGFMTVGLPGEAYSTGMSAAWNAVSSVFSIFNWLFFAKRIRRLSELQNSITVPDFLSARFKDDTHVMRWVSIVVMTVFMTVYVTAQFVAFGVLFEVVLGVSFSTGVIVGGIVTIIYTLMGGFLAVSLTDFIQGLLMAFAFFVLPILGIIEIGGFTEMGYQLSDMMGEEFLAPFFGNSALTVAGLIAIISYLFIGIGFNGSPHVLVRYMALRNTRDVKRIALIGIVWMMIAYYGAVLIGMSGLALFPGIDNPEHIFPTMTVELLPWWLAGIIVSAALSAMMSSIDSMLLIASSTIAEDMWNKIFNKGELREDKTILISRVATAVLGAFAITIALNPLDSVFWLAVFAWAGLATCFGPPMILSIFWKGVTKIGAITGMIVGPVVTVVWYFWPPVDIYEGGPAFIAALVAIVVVSLFTRPPEDDDFDQLWDDFTEKNELGRFTFLPSDEHVIENLKASNLDNKTEKEIIMDLVDREYKSAGTFRLTRSSEANG</sequence>
<keyword evidence="10 14" id="KW-0472">Membrane</keyword>
<dbReference type="GO" id="GO:0005886">
    <property type="term" value="C:plasma membrane"/>
    <property type="evidence" value="ECO:0007669"/>
    <property type="project" value="UniProtKB-SubCell"/>
</dbReference>
<evidence type="ECO:0000256" key="9">
    <source>
        <dbReference type="ARBA" id="ARBA00023065"/>
    </source>
</evidence>
<evidence type="ECO:0000256" key="2">
    <source>
        <dbReference type="ARBA" id="ARBA00006434"/>
    </source>
</evidence>
<keyword evidence="7 14" id="KW-1133">Transmembrane helix</keyword>
<evidence type="ECO:0000256" key="10">
    <source>
        <dbReference type="ARBA" id="ARBA00023136"/>
    </source>
</evidence>